<reference evidence="16 17" key="1">
    <citation type="submission" date="2016-03" db="EMBL/GenBank/DDBJ databases">
        <authorList>
            <person name="Devillers H."/>
        </authorList>
    </citation>
    <scope>NUCLEOTIDE SEQUENCE [LARGE SCALE GENOMIC DNA]</scope>
    <source>
        <strain evidence="16">CBS 11717</strain>
    </source>
</reference>
<evidence type="ECO:0000256" key="8">
    <source>
        <dbReference type="ARBA" id="ARBA00022968"/>
    </source>
</evidence>
<dbReference type="EMBL" id="LT598469">
    <property type="protein sequence ID" value="SCV01357.1"/>
    <property type="molecule type" value="Genomic_DNA"/>
</dbReference>
<dbReference type="InterPro" id="IPR029052">
    <property type="entry name" value="Metallo-depent_PP-like"/>
</dbReference>
<evidence type="ECO:0000256" key="5">
    <source>
        <dbReference type="ARBA" id="ARBA00022554"/>
    </source>
</evidence>
<dbReference type="GO" id="GO:0006798">
    <property type="term" value="P:polyphosphate catabolic process"/>
    <property type="evidence" value="ECO:0007669"/>
    <property type="project" value="TreeGrafter"/>
</dbReference>
<dbReference type="STRING" id="1230905.A0A1G4KAZ7"/>
<feature type="region of interest" description="Disordered" evidence="13">
    <location>
        <begin position="580"/>
        <end position="617"/>
    </location>
</feature>
<feature type="transmembrane region" description="Helical" evidence="14">
    <location>
        <begin position="33"/>
        <end position="52"/>
    </location>
</feature>
<keyword evidence="5 12" id="KW-0926">Vacuole</keyword>
<dbReference type="InterPro" id="IPR041805">
    <property type="entry name" value="ASMase/PPN1_MPP"/>
</dbReference>
<evidence type="ECO:0000313" key="16">
    <source>
        <dbReference type="EMBL" id="SCV01357.1"/>
    </source>
</evidence>
<proteinExistence type="inferred from homology"/>
<dbReference type="PIRSF" id="PIRSF027093">
    <property type="entry name" value="EndopolyPtase_N1"/>
    <property type="match status" value="1"/>
</dbReference>
<evidence type="ECO:0000256" key="13">
    <source>
        <dbReference type="SAM" id="MobiDB-lite"/>
    </source>
</evidence>
<keyword evidence="10 12" id="KW-0472">Membrane</keyword>
<feature type="region of interest" description="Disordered" evidence="13">
    <location>
        <begin position="1"/>
        <end position="24"/>
    </location>
</feature>
<dbReference type="PANTHER" id="PTHR10340">
    <property type="entry name" value="SPHINGOMYELIN PHOSPHODIESTERASE"/>
    <property type="match status" value="1"/>
</dbReference>
<dbReference type="GO" id="GO:0000324">
    <property type="term" value="C:fungal-type vacuole"/>
    <property type="evidence" value="ECO:0007669"/>
    <property type="project" value="TreeGrafter"/>
</dbReference>
<evidence type="ECO:0000256" key="7">
    <source>
        <dbReference type="ARBA" id="ARBA00022801"/>
    </source>
</evidence>
<evidence type="ECO:0000259" key="15">
    <source>
        <dbReference type="Pfam" id="PF00149"/>
    </source>
</evidence>
<keyword evidence="17" id="KW-1185">Reference proteome</keyword>
<dbReference type="GO" id="GO:0008081">
    <property type="term" value="F:phosphoric diester hydrolase activity"/>
    <property type="evidence" value="ECO:0007669"/>
    <property type="project" value="TreeGrafter"/>
</dbReference>
<dbReference type="Pfam" id="PF00149">
    <property type="entry name" value="Metallophos"/>
    <property type="match status" value="1"/>
</dbReference>
<keyword evidence="9 14" id="KW-1133">Transmembrane helix</keyword>
<sequence>MRPVVKSSKVEGDEKSAGKRPESSRQKRSSLKFWALLVVFLVVASTSVNHVFRDERSGESKNGDNHCGRLSVEEIEVIEPDENWASNLQSLGLKQDSPIRVFRYKGASPRKLHGRFLHITDMHPDPYYKEGSSISRVCHRGKPKDEKDSAARFGDATAGCDSSMDLMNYTLKWIVDNLRDKIDFIVWTGDNIRHDNDRNVPRTEAQIFDVNEQVSHLFEKLFGKHDSIDPHDFDVPVVPSIGNNDVFPHNLFSLGPTLQTRELYNIWSSFIPQEQQRAFARGASFFVEVIPGKLAVLSINTLYLYKANPLVDNCNGKKQPGYQLLLWFGYILEELRSRGMKVWLSGHVPPILKNFDQSCYDKFTLWTHEYRDIIIGGLYGHMNMDHFVPVNSKKAWKSVTEQSLALAQADEISQSEKDSELDDENWIGDAAAASDARLMGAKPVNKENYMDAVRETYYNNIASKMNKQTSVVVEEQEDLMNVEKKVKCQGKKHKKKKGKKKKGKDEKFSSEDYCIVNIATSVIPTFNPGFRVWEYNLTGLEDMSETKIYKPWNQFFEKLEEKIEAELEDDLAPNGRLGTFPLLFSNERQKKPERNPDKSIPSKMPKDRKLGPGYEPQLFSPTRYVQYYANLEKIDKDYQKALKNHLDPDEAASQAFKYEVEYTSDSEPYPMPSLLTRDYLELARMLSEDDRIWQTFVARAFSLSGYRDE</sequence>
<dbReference type="GO" id="GO:0005774">
    <property type="term" value="C:vacuolar membrane"/>
    <property type="evidence" value="ECO:0007669"/>
    <property type="project" value="UniProtKB-SubCell"/>
</dbReference>
<dbReference type="CDD" id="cd00842">
    <property type="entry name" value="MPP_ASMase"/>
    <property type="match status" value="1"/>
</dbReference>
<accession>A0A1G4KAZ7</accession>
<evidence type="ECO:0000256" key="1">
    <source>
        <dbReference type="ARBA" id="ARBA00004576"/>
    </source>
</evidence>
<keyword evidence="7 12" id="KW-0378">Hydrolase</keyword>
<comment type="catalytic activity">
    <reaction evidence="12">
        <text>[phosphate](n+1) + n H2O = (n+1) phosphate + n H(+)</text>
        <dbReference type="Rhea" id="RHEA:22452"/>
        <dbReference type="Rhea" id="RHEA-COMP:14280"/>
        <dbReference type="ChEBI" id="CHEBI:15377"/>
        <dbReference type="ChEBI" id="CHEBI:15378"/>
        <dbReference type="ChEBI" id="CHEBI:16838"/>
        <dbReference type="ChEBI" id="CHEBI:43474"/>
        <dbReference type="EC" id="3.6.1.10"/>
    </reaction>
</comment>
<protein>
    <recommendedName>
        <fullName evidence="4 12">Endopolyphosphatase</fullName>
        <ecNumber evidence="3 12">3.6.1.10</ecNumber>
    </recommendedName>
</protein>
<dbReference type="SUPFAM" id="SSF56300">
    <property type="entry name" value="Metallo-dependent phosphatases"/>
    <property type="match status" value="1"/>
</dbReference>
<evidence type="ECO:0000256" key="9">
    <source>
        <dbReference type="ARBA" id="ARBA00022989"/>
    </source>
</evidence>
<feature type="compositionally biased region" description="Basic and acidic residues" evidence="13">
    <location>
        <begin position="587"/>
        <end position="597"/>
    </location>
</feature>
<evidence type="ECO:0000256" key="6">
    <source>
        <dbReference type="ARBA" id="ARBA00022692"/>
    </source>
</evidence>
<dbReference type="GO" id="GO:0004309">
    <property type="term" value="F:exopolyphosphatase activity"/>
    <property type="evidence" value="ECO:0007669"/>
    <property type="project" value="TreeGrafter"/>
</dbReference>
<evidence type="ECO:0000256" key="2">
    <source>
        <dbReference type="ARBA" id="ARBA00010399"/>
    </source>
</evidence>
<keyword evidence="6 14" id="KW-0812">Transmembrane</keyword>
<organism evidence="16 17">
    <name type="scientific">Lachancea mirantina</name>
    <dbReference type="NCBI Taxonomy" id="1230905"/>
    <lineage>
        <taxon>Eukaryota</taxon>
        <taxon>Fungi</taxon>
        <taxon>Dikarya</taxon>
        <taxon>Ascomycota</taxon>
        <taxon>Saccharomycotina</taxon>
        <taxon>Saccharomycetes</taxon>
        <taxon>Saccharomycetales</taxon>
        <taxon>Saccharomycetaceae</taxon>
        <taxon>Lachancea</taxon>
    </lineage>
</organism>
<evidence type="ECO:0000256" key="10">
    <source>
        <dbReference type="ARBA" id="ARBA00023136"/>
    </source>
</evidence>
<evidence type="ECO:0000256" key="3">
    <source>
        <dbReference type="ARBA" id="ARBA00012459"/>
    </source>
</evidence>
<name>A0A1G4KAZ7_9SACH</name>
<comment type="function">
    <text evidence="12">Catalyzes the hydrolysis of inorganic polyphosphate (polyP) chains of many hundreds of phosphate residues into shorter lengths.</text>
</comment>
<dbReference type="InterPro" id="IPR004843">
    <property type="entry name" value="Calcineurin-like_PHP"/>
</dbReference>
<dbReference type="AlphaFoldDB" id="A0A1G4KAZ7"/>
<dbReference type="PANTHER" id="PTHR10340:SF55">
    <property type="entry name" value="ENDOPOLYPHOSPHATASE"/>
    <property type="match status" value="1"/>
</dbReference>
<dbReference type="OrthoDB" id="348678at2759"/>
<evidence type="ECO:0000313" key="17">
    <source>
        <dbReference type="Proteomes" id="UP000191024"/>
    </source>
</evidence>
<dbReference type="InterPro" id="IPR012358">
    <property type="entry name" value="EndopolyPtase_N1"/>
</dbReference>
<keyword evidence="8" id="KW-0735">Signal-anchor</keyword>
<comment type="subcellular location">
    <subcellularLocation>
        <location evidence="1">Vacuole membrane</location>
        <topology evidence="1">Single-pass type II membrane protein</topology>
    </subcellularLocation>
</comment>
<gene>
    <name evidence="16" type="ORF">LAMI_0G10990G</name>
</gene>
<evidence type="ECO:0000256" key="11">
    <source>
        <dbReference type="ARBA" id="ARBA00023180"/>
    </source>
</evidence>
<dbReference type="EC" id="3.6.1.10" evidence="3 12"/>
<comment type="similarity">
    <text evidence="2">Belongs to the endopolyphosphatase PPN1 family.</text>
</comment>
<feature type="compositionally biased region" description="Basic and acidic residues" evidence="13">
    <location>
        <begin position="8"/>
        <end position="24"/>
    </location>
</feature>
<feature type="domain" description="Calcineurin-like phosphoesterase" evidence="15">
    <location>
        <begin position="115"/>
        <end position="349"/>
    </location>
</feature>
<dbReference type="Proteomes" id="UP000191024">
    <property type="component" value="Chromosome G"/>
</dbReference>
<dbReference type="GO" id="GO:0000298">
    <property type="term" value="F:endopolyphosphatase activity"/>
    <property type="evidence" value="ECO:0007669"/>
    <property type="project" value="UniProtKB-EC"/>
</dbReference>
<evidence type="ECO:0000256" key="12">
    <source>
        <dbReference type="PIRNR" id="PIRNR027093"/>
    </source>
</evidence>
<keyword evidence="11" id="KW-0325">Glycoprotein</keyword>
<evidence type="ECO:0000256" key="4">
    <source>
        <dbReference type="ARBA" id="ARBA00014458"/>
    </source>
</evidence>
<evidence type="ECO:0000256" key="14">
    <source>
        <dbReference type="SAM" id="Phobius"/>
    </source>
</evidence>